<feature type="compositionally biased region" description="Basic residues" evidence="1">
    <location>
        <begin position="260"/>
        <end position="302"/>
    </location>
</feature>
<comment type="caution">
    <text evidence="2">The sequence shown here is derived from an EMBL/GenBank/DDBJ whole genome shotgun (WGS) entry which is preliminary data.</text>
</comment>
<feature type="region of interest" description="Disordered" evidence="1">
    <location>
        <begin position="256"/>
        <end position="338"/>
    </location>
</feature>
<reference evidence="2" key="2">
    <citation type="submission" date="2020-09" db="EMBL/GenBank/DDBJ databases">
        <authorList>
            <person name="Sun Q."/>
            <person name="Ohkuma M."/>
        </authorList>
    </citation>
    <scope>NUCLEOTIDE SEQUENCE</scope>
    <source>
        <strain evidence="2">JCM 4714</strain>
    </source>
</reference>
<dbReference type="SUPFAM" id="SSF51004">
    <property type="entry name" value="C-terminal (heme d1) domain of cytochrome cd1-nitrite reductase"/>
    <property type="match status" value="1"/>
</dbReference>
<sequence length="338" mass="35697">MARRLSPRTLIALAAGLVVAIAAAVAGVLLTRGDGEPPKTALPLRPVTQIALPGDNSRFDYASLDPGRGLLFIAHLGAGEVIEVDVRTNHVVRVIGDLPGVHGVLVVPALHRVYATASDANQVATIDETTGSVLHRSPTGDTPDGLAYDPVHGTVWTTNETGGSETVVDATTGAARGTVTLGGEAGNVAYDPSTRQMLVDVQTRNELAVIDPATLHITRRVPLPGCDHDHGLTLAPADRLAFVACDGNARLLTVGPDHLAHHRQRPGRPGPRRPRLRPHRPPPLRRGGIRLGHHRRQRRRLGPARARPPSCASSTGSKNPPPGRSPSRTAPCARSVEP</sequence>
<evidence type="ECO:0000313" key="2">
    <source>
        <dbReference type="EMBL" id="GHE00855.1"/>
    </source>
</evidence>
<dbReference type="Proteomes" id="UP000655443">
    <property type="component" value="Unassembled WGS sequence"/>
</dbReference>
<dbReference type="InterPro" id="IPR015943">
    <property type="entry name" value="WD40/YVTN_repeat-like_dom_sf"/>
</dbReference>
<evidence type="ECO:0000256" key="1">
    <source>
        <dbReference type="SAM" id="MobiDB-lite"/>
    </source>
</evidence>
<reference evidence="2" key="1">
    <citation type="journal article" date="2014" name="Int. J. Syst. Evol. Microbiol.">
        <title>Complete genome sequence of Corynebacterium casei LMG S-19264T (=DSM 44701T), isolated from a smear-ripened cheese.</title>
        <authorList>
            <consortium name="US DOE Joint Genome Institute (JGI-PGF)"/>
            <person name="Walter F."/>
            <person name="Albersmeier A."/>
            <person name="Kalinowski J."/>
            <person name="Ruckert C."/>
        </authorList>
    </citation>
    <scope>NUCLEOTIDE SEQUENCE</scope>
    <source>
        <strain evidence="2">JCM 4714</strain>
    </source>
</reference>
<protein>
    <recommendedName>
        <fullName evidence="4">YncE family protein</fullName>
    </recommendedName>
</protein>
<dbReference type="AlphaFoldDB" id="A0A918YEB1"/>
<dbReference type="EMBL" id="BMVG01000003">
    <property type="protein sequence ID" value="GHE00855.1"/>
    <property type="molecule type" value="Genomic_DNA"/>
</dbReference>
<organism evidence="2 3">
    <name type="scientific">Streptomyces alanosinicus</name>
    <dbReference type="NCBI Taxonomy" id="68171"/>
    <lineage>
        <taxon>Bacteria</taxon>
        <taxon>Bacillati</taxon>
        <taxon>Actinomycetota</taxon>
        <taxon>Actinomycetes</taxon>
        <taxon>Kitasatosporales</taxon>
        <taxon>Streptomycetaceae</taxon>
        <taxon>Streptomyces</taxon>
    </lineage>
</organism>
<dbReference type="PANTHER" id="PTHR47197:SF3">
    <property type="entry name" value="DIHYDRO-HEME D1 DEHYDROGENASE"/>
    <property type="match status" value="1"/>
</dbReference>
<dbReference type="InterPro" id="IPR011048">
    <property type="entry name" value="Haem_d1_sf"/>
</dbReference>
<dbReference type="PANTHER" id="PTHR47197">
    <property type="entry name" value="PROTEIN NIRF"/>
    <property type="match status" value="1"/>
</dbReference>
<evidence type="ECO:0008006" key="4">
    <source>
        <dbReference type="Google" id="ProtNLM"/>
    </source>
</evidence>
<gene>
    <name evidence="2" type="ORF">GCM10010339_17570</name>
</gene>
<accession>A0A918YEB1</accession>
<dbReference type="InterPro" id="IPR051200">
    <property type="entry name" value="Host-pathogen_enzymatic-act"/>
</dbReference>
<proteinExistence type="predicted"/>
<name>A0A918YEB1_9ACTN</name>
<evidence type="ECO:0000313" key="3">
    <source>
        <dbReference type="Proteomes" id="UP000655443"/>
    </source>
</evidence>
<dbReference type="Gene3D" id="2.130.10.10">
    <property type="entry name" value="YVTN repeat-like/Quinoprotein amine dehydrogenase"/>
    <property type="match status" value="1"/>
</dbReference>
<keyword evidence="3" id="KW-1185">Reference proteome</keyword>